<sequence>MDIVRTIFEQCVLPKTFSLTMAPRRRLKVPQRAIERAMLRVPISTYQIRNEGIRYRHSSMSHETEVAMGGAHSSESRWTLGSQGIKMAISER</sequence>
<evidence type="ECO:0000313" key="2">
    <source>
        <dbReference type="Proteomes" id="UP000838756"/>
    </source>
</evidence>
<comment type="caution">
    <text evidence="1">The sequence shown here is derived from an EMBL/GenBank/DDBJ whole genome shotgun (WGS) entry which is preliminary data.</text>
</comment>
<dbReference type="OrthoDB" id="407509at2759"/>
<organism evidence="1 2">
    <name type="scientific">Pararge aegeria aegeria</name>
    <dbReference type="NCBI Taxonomy" id="348720"/>
    <lineage>
        <taxon>Eukaryota</taxon>
        <taxon>Metazoa</taxon>
        <taxon>Ecdysozoa</taxon>
        <taxon>Arthropoda</taxon>
        <taxon>Hexapoda</taxon>
        <taxon>Insecta</taxon>
        <taxon>Pterygota</taxon>
        <taxon>Neoptera</taxon>
        <taxon>Endopterygota</taxon>
        <taxon>Lepidoptera</taxon>
        <taxon>Glossata</taxon>
        <taxon>Ditrysia</taxon>
        <taxon>Papilionoidea</taxon>
        <taxon>Nymphalidae</taxon>
        <taxon>Satyrinae</taxon>
        <taxon>Satyrini</taxon>
        <taxon>Parargina</taxon>
        <taxon>Pararge</taxon>
    </lineage>
</organism>
<dbReference type="EMBL" id="CAKXAJ010017942">
    <property type="protein sequence ID" value="CAH2217282.1"/>
    <property type="molecule type" value="Genomic_DNA"/>
</dbReference>
<dbReference type="Proteomes" id="UP000838756">
    <property type="component" value="Unassembled WGS sequence"/>
</dbReference>
<evidence type="ECO:0000313" key="1">
    <source>
        <dbReference type="EMBL" id="CAH2217282.1"/>
    </source>
</evidence>
<dbReference type="AlphaFoldDB" id="A0A8S4QVQ2"/>
<protein>
    <submittedName>
        <fullName evidence="1">Jg2574 protein</fullName>
    </submittedName>
</protein>
<accession>A0A8S4QVQ2</accession>
<keyword evidence="2" id="KW-1185">Reference proteome</keyword>
<name>A0A8S4QVQ2_9NEOP</name>
<gene>
    <name evidence="1" type="primary">jg2574</name>
    <name evidence="1" type="ORF">PAEG_LOCUS5198</name>
</gene>
<reference evidence="1" key="1">
    <citation type="submission" date="2022-03" db="EMBL/GenBank/DDBJ databases">
        <authorList>
            <person name="Lindestad O."/>
        </authorList>
    </citation>
    <scope>NUCLEOTIDE SEQUENCE</scope>
</reference>
<proteinExistence type="predicted"/>